<protein>
    <submittedName>
        <fullName evidence="2">SDR family NAD(P)-dependent oxidoreductase</fullName>
    </submittedName>
</protein>
<dbReference type="SUPFAM" id="SSF51735">
    <property type="entry name" value="NAD(P)-binding Rossmann-fold domains"/>
    <property type="match status" value="1"/>
</dbReference>
<evidence type="ECO:0000313" key="2">
    <source>
        <dbReference type="EMBL" id="XBO43062.1"/>
    </source>
</evidence>
<proteinExistence type="predicted"/>
<dbReference type="PANTHER" id="PTHR44656">
    <property type="entry name" value="DEHYDROGENASE/REDUCTASE SDR FAMILY MEMBER 12"/>
    <property type="match status" value="1"/>
</dbReference>
<dbReference type="InterPro" id="IPR057326">
    <property type="entry name" value="KR_dom"/>
</dbReference>
<dbReference type="InterPro" id="IPR036291">
    <property type="entry name" value="NAD(P)-bd_dom_sf"/>
</dbReference>
<dbReference type="SMART" id="SM00822">
    <property type="entry name" value="PKS_KR"/>
    <property type="match status" value="1"/>
</dbReference>
<dbReference type="PRINTS" id="PR00081">
    <property type="entry name" value="GDHRDH"/>
</dbReference>
<dbReference type="InterPro" id="IPR052992">
    <property type="entry name" value="SDR_member_12"/>
</dbReference>
<organism evidence="2">
    <name type="scientific">Pedococcus sp. KACC 23699</name>
    <dbReference type="NCBI Taxonomy" id="3149228"/>
    <lineage>
        <taxon>Bacteria</taxon>
        <taxon>Bacillati</taxon>
        <taxon>Actinomycetota</taxon>
        <taxon>Actinomycetes</taxon>
        <taxon>Micrococcales</taxon>
        <taxon>Intrasporangiaceae</taxon>
        <taxon>Pedococcus</taxon>
    </lineage>
</organism>
<accession>A0AAU7JS54</accession>
<dbReference type="InterPro" id="IPR002347">
    <property type="entry name" value="SDR_fam"/>
</dbReference>
<dbReference type="Gene3D" id="3.40.50.720">
    <property type="entry name" value="NAD(P)-binding Rossmann-like Domain"/>
    <property type="match status" value="1"/>
</dbReference>
<dbReference type="EMBL" id="CP157483">
    <property type="protein sequence ID" value="XBO43062.1"/>
    <property type="molecule type" value="Genomic_DNA"/>
</dbReference>
<name>A0AAU7JS54_9MICO</name>
<dbReference type="AlphaFoldDB" id="A0AAU7JS54"/>
<dbReference type="PANTHER" id="PTHR44656:SF7">
    <property type="entry name" value="DEHYDROGENASE_REDUCTASE SDR FAMILY MEMBER 12"/>
    <property type="match status" value="1"/>
</dbReference>
<reference evidence="2" key="1">
    <citation type="submission" date="2024-05" db="EMBL/GenBank/DDBJ databases">
        <authorList>
            <person name="Kim S."/>
            <person name="Heo J."/>
            <person name="Choi H."/>
            <person name="Choi Y."/>
            <person name="Kwon S.-W."/>
            <person name="Kim Y."/>
        </authorList>
    </citation>
    <scope>NUCLEOTIDE SEQUENCE</scope>
    <source>
        <strain evidence="2">KACC 23699</strain>
    </source>
</reference>
<feature type="domain" description="Ketoreductase" evidence="1">
    <location>
        <begin position="46"/>
        <end position="238"/>
    </location>
</feature>
<sequence length="319" mass="34292">MPTNAAARALDWAMDKSLVLGYTRLGPRLRRSWWPADPRPACLAGRHVLVTGASGGLGLAAAQQIAALGATVHLLGRKAERLESARTELLAAEPSARVEIAPCDLSDLDAVRGFCADFSARVPELHALVHNAGVLPPERRTTAQGHELTLATHVLGPHLMTALLADNLRGGRVVVVSSGGAYGQKLPVDDLEYTQGDYSGVTAYARTKRMQLVITEQWADRLRGRVSVHSMHPGWADTPGVTESLPGFNKVMGPLLRSPAEGADTVTWLVATDDPIGTGGFWHDRSRRPTHYAPIGVETASQRQRFWEFVVAATGEPLA</sequence>
<evidence type="ECO:0000259" key="1">
    <source>
        <dbReference type="SMART" id="SM00822"/>
    </source>
</evidence>
<dbReference type="Pfam" id="PF00106">
    <property type="entry name" value="adh_short"/>
    <property type="match status" value="1"/>
</dbReference>
<dbReference type="RefSeq" id="WP_406830489.1">
    <property type="nucleotide sequence ID" value="NZ_CP157483.1"/>
</dbReference>
<gene>
    <name evidence="2" type="ORF">ABEG17_16045</name>
</gene>